<gene>
    <name evidence="1" type="ORF">V7x_55240</name>
</gene>
<name>A0A5C6FIY4_9PLAN</name>
<dbReference type="Proteomes" id="UP000316476">
    <property type="component" value="Unassembled WGS sequence"/>
</dbReference>
<sequence length="90" mass="9843">MAISEKELERAATLAVELLEITGGRFKENGKSTTFVEIEQEAYGIGDIITSPTDIEPIPCPPDHQHRKVHSWSGNAGSATVRCSFLPCCR</sequence>
<protein>
    <submittedName>
        <fullName evidence="1">Uncharacterized protein</fullName>
    </submittedName>
</protein>
<reference evidence="1 2" key="1">
    <citation type="submission" date="2019-02" db="EMBL/GenBank/DDBJ databases">
        <title>Deep-cultivation of Planctomycetes and their phenomic and genomic characterization uncovers novel biology.</title>
        <authorList>
            <person name="Wiegand S."/>
            <person name="Jogler M."/>
            <person name="Boedeker C."/>
            <person name="Pinto D."/>
            <person name="Vollmers J."/>
            <person name="Rivas-Marin E."/>
            <person name="Kohn T."/>
            <person name="Peeters S.H."/>
            <person name="Heuer A."/>
            <person name="Rast P."/>
            <person name="Oberbeckmann S."/>
            <person name="Bunk B."/>
            <person name="Jeske O."/>
            <person name="Meyerdierks A."/>
            <person name="Storesund J.E."/>
            <person name="Kallscheuer N."/>
            <person name="Luecker S."/>
            <person name="Lage O.M."/>
            <person name="Pohl T."/>
            <person name="Merkel B.J."/>
            <person name="Hornburger P."/>
            <person name="Mueller R.-W."/>
            <person name="Bruemmer F."/>
            <person name="Labrenz M."/>
            <person name="Spormann A.M."/>
            <person name="Op Den Camp H."/>
            <person name="Overmann J."/>
            <person name="Amann R."/>
            <person name="Jetten M.S.M."/>
            <person name="Mascher T."/>
            <person name="Medema M.H."/>
            <person name="Devos D.P."/>
            <person name="Kaster A.-K."/>
            <person name="Ovreas L."/>
            <person name="Rohde M."/>
            <person name="Galperin M.Y."/>
            <person name="Jogler C."/>
        </authorList>
    </citation>
    <scope>NUCLEOTIDE SEQUENCE [LARGE SCALE GENOMIC DNA]</scope>
    <source>
        <strain evidence="1 2">V7</strain>
    </source>
</reference>
<comment type="caution">
    <text evidence="1">The sequence shown here is derived from an EMBL/GenBank/DDBJ whole genome shotgun (WGS) entry which is preliminary data.</text>
</comment>
<dbReference type="EMBL" id="SJPZ01000005">
    <property type="protein sequence ID" value="TWU59614.1"/>
    <property type="molecule type" value="Genomic_DNA"/>
</dbReference>
<organism evidence="1 2">
    <name type="scientific">Crateriforma conspicua</name>
    <dbReference type="NCBI Taxonomy" id="2527996"/>
    <lineage>
        <taxon>Bacteria</taxon>
        <taxon>Pseudomonadati</taxon>
        <taxon>Planctomycetota</taxon>
        <taxon>Planctomycetia</taxon>
        <taxon>Planctomycetales</taxon>
        <taxon>Planctomycetaceae</taxon>
        <taxon>Crateriforma</taxon>
    </lineage>
</organism>
<evidence type="ECO:0000313" key="1">
    <source>
        <dbReference type="EMBL" id="TWU59614.1"/>
    </source>
</evidence>
<evidence type="ECO:0000313" key="2">
    <source>
        <dbReference type="Proteomes" id="UP000316476"/>
    </source>
</evidence>
<dbReference type="AlphaFoldDB" id="A0A5C6FIY4"/>
<dbReference type="OrthoDB" id="281311at2"/>
<proteinExistence type="predicted"/>
<dbReference type="RefSeq" id="WP_146416535.1">
    <property type="nucleotide sequence ID" value="NZ_SJPZ01000005.1"/>
</dbReference>
<accession>A0A5C6FIY4</accession>